<organism evidence="2 3">
    <name type="scientific">Sphingomonas qomolangmaensis</name>
    <dbReference type="NCBI Taxonomy" id="2918765"/>
    <lineage>
        <taxon>Bacteria</taxon>
        <taxon>Pseudomonadati</taxon>
        <taxon>Pseudomonadota</taxon>
        <taxon>Alphaproteobacteria</taxon>
        <taxon>Sphingomonadales</taxon>
        <taxon>Sphingomonadaceae</taxon>
        <taxon>Sphingomonas</taxon>
    </lineage>
</organism>
<reference evidence="2" key="1">
    <citation type="submission" date="2022-07" db="EMBL/GenBank/DDBJ databases">
        <title>Sphingomonas sp. nov., a novel bacterium isolated from the north slope of the Mount Everest.</title>
        <authorList>
            <person name="Cui X."/>
            <person name="Liu Y."/>
        </authorList>
    </citation>
    <scope>NUCLEOTIDE SEQUENCE</scope>
    <source>
        <strain evidence="2">S5-59</strain>
    </source>
</reference>
<keyword evidence="1" id="KW-0472">Membrane</keyword>
<dbReference type="Proteomes" id="UP001058533">
    <property type="component" value="Chromosome"/>
</dbReference>
<keyword evidence="1" id="KW-0812">Transmembrane</keyword>
<dbReference type="InterPro" id="IPR010266">
    <property type="entry name" value="NnrS"/>
</dbReference>
<feature type="transmembrane region" description="Helical" evidence="1">
    <location>
        <begin position="311"/>
        <end position="333"/>
    </location>
</feature>
<keyword evidence="1" id="KW-1133">Transmembrane helix</keyword>
<feature type="transmembrane region" description="Helical" evidence="1">
    <location>
        <begin position="31"/>
        <end position="50"/>
    </location>
</feature>
<feature type="transmembrane region" description="Helical" evidence="1">
    <location>
        <begin position="345"/>
        <end position="368"/>
    </location>
</feature>
<feature type="transmembrane region" description="Helical" evidence="1">
    <location>
        <begin position="110"/>
        <end position="140"/>
    </location>
</feature>
<sequence>MSSRAGIATITKRKNRSQRFPPILQGGFRPFFLGGAVWALVVVVLWVSVLTSGAKLATMFDPLVWHRHEMLFGYLGAVIAGFLLTAIPNWTGRPPITGWRLAMLVGLWLVARLAVLFSLLVGAGVAAVFDVGFVLVLAAVCAREIIAAKNRNFPIVLIVLLLAVANGLDHADAFGLVQLSGSGWRAGFTLIVMLIAVIGGRIIPTFTRNWLVKHRPTAASPAPPDRFDSVCLAITAISLAGWVAAFDPLAVGASLVAAGGFQAVRLSRWCGNKTLREPLVLCLHIAYAWLPIGLLLMGTSMLHPGVPLTSALHALSAGAMASMTLAVMIRATLGHTGRALRADGSTVAIFVLVTVGAAVRVAAPVLPFDYNRTVGLAGFLWGGAFLLFAVAYGPKLLGNSLKPQT</sequence>
<dbReference type="EMBL" id="CP101740">
    <property type="protein sequence ID" value="UUL84042.1"/>
    <property type="molecule type" value="Genomic_DNA"/>
</dbReference>
<proteinExistence type="predicted"/>
<protein>
    <submittedName>
        <fullName evidence="2">NnrS family protein</fullName>
    </submittedName>
</protein>
<accession>A0ABY5LB92</accession>
<feature type="transmembrane region" description="Helical" evidence="1">
    <location>
        <begin position="279"/>
        <end position="299"/>
    </location>
</feature>
<feature type="transmembrane region" description="Helical" evidence="1">
    <location>
        <begin position="71"/>
        <end position="90"/>
    </location>
</feature>
<evidence type="ECO:0000313" key="3">
    <source>
        <dbReference type="Proteomes" id="UP001058533"/>
    </source>
</evidence>
<dbReference type="Pfam" id="PF05940">
    <property type="entry name" value="NnrS"/>
    <property type="match status" value="1"/>
</dbReference>
<dbReference type="RefSeq" id="WP_256507877.1">
    <property type="nucleotide sequence ID" value="NZ_CP101740.1"/>
</dbReference>
<gene>
    <name evidence="2" type="ORF">NMP03_07600</name>
</gene>
<feature type="transmembrane region" description="Helical" evidence="1">
    <location>
        <begin position="152"/>
        <end position="168"/>
    </location>
</feature>
<feature type="transmembrane region" description="Helical" evidence="1">
    <location>
        <begin position="188"/>
        <end position="206"/>
    </location>
</feature>
<name>A0ABY5LB92_9SPHN</name>
<keyword evidence="3" id="KW-1185">Reference proteome</keyword>
<evidence type="ECO:0000313" key="2">
    <source>
        <dbReference type="EMBL" id="UUL84042.1"/>
    </source>
</evidence>
<feature type="transmembrane region" description="Helical" evidence="1">
    <location>
        <begin position="374"/>
        <end position="393"/>
    </location>
</feature>
<evidence type="ECO:0000256" key="1">
    <source>
        <dbReference type="SAM" id="Phobius"/>
    </source>
</evidence>